<organism evidence="2 3">
    <name type="scientific">Haloterrigena alkaliphila</name>
    <dbReference type="NCBI Taxonomy" id="2816475"/>
    <lineage>
        <taxon>Archaea</taxon>
        <taxon>Methanobacteriati</taxon>
        <taxon>Methanobacteriota</taxon>
        <taxon>Stenosarchaea group</taxon>
        <taxon>Halobacteria</taxon>
        <taxon>Halobacteriales</taxon>
        <taxon>Natrialbaceae</taxon>
        <taxon>Haloterrigena</taxon>
    </lineage>
</organism>
<evidence type="ECO:0000313" key="2">
    <source>
        <dbReference type="EMBL" id="QSX00960.1"/>
    </source>
</evidence>
<reference evidence="2 3" key="1">
    <citation type="submission" date="2021-03" db="EMBL/GenBank/DDBJ databases">
        <title>Haloterrigena longa sp. nov. and Haloterrigena limicola sp. nov., extremely halophilic archaea isolated from a salt lake.</title>
        <authorList>
            <person name="Henglin C."/>
        </authorList>
    </citation>
    <scope>NUCLEOTIDE SEQUENCE [LARGE SCALE GENOMIC DNA]</scope>
    <source>
        <strain evidence="2 3">KZCA68</strain>
    </source>
</reference>
<keyword evidence="1" id="KW-0472">Membrane</keyword>
<keyword evidence="1" id="KW-1133">Transmembrane helix</keyword>
<dbReference type="KEGG" id="hakz:J0X25_08380"/>
<keyword evidence="3" id="KW-1185">Reference proteome</keyword>
<dbReference type="EMBL" id="CP071462">
    <property type="protein sequence ID" value="QSX00960.1"/>
    <property type="molecule type" value="Genomic_DNA"/>
</dbReference>
<evidence type="ECO:0000256" key="1">
    <source>
        <dbReference type="SAM" id="Phobius"/>
    </source>
</evidence>
<sequence length="46" mass="5104">MIGFLRTMPIRKEGQPFLPFVLALLVVVLGAVLYLELVTALLEYVG</sequence>
<evidence type="ECO:0000313" key="3">
    <source>
        <dbReference type="Proteomes" id="UP000663203"/>
    </source>
</evidence>
<proteinExistence type="predicted"/>
<dbReference type="RefSeq" id="WP_207290674.1">
    <property type="nucleotide sequence ID" value="NZ_CP071462.1"/>
</dbReference>
<dbReference type="GeneID" id="63187315"/>
<protein>
    <submittedName>
        <fullName evidence="2">Uncharacterized protein</fullName>
    </submittedName>
</protein>
<name>A0A8A2VFY2_9EURY</name>
<accession>A0A8A2VFY2</accession>
<keyword evidence="1" id="KW-0812">Transmembrane</keyword>
<dbReference type="AlphaFoldDB" id="A0A8A2VFY2"/>
<feature type="transmembrane region" description="Helical" evidence="1">
    <location>
        <begin position="20"/>
        <end position="42"/>
    </location>
</feature>
<gene>
    <name evidence="2" type="ORF">J0X25_08380</name>
</gene>
<dbReference type="Proteomes" id="UP000663203">
    <property type="component" value="Chromosome"/>
</dbReference>